<dbReference type="InterPro" id="IPR044666">
    <property type="entry name" value="Cyclophilin_A-like"/>
</dbReference>
<evidence type="ECO:0000256" key="19">
    <source>
        <dbReference type="ARBA" id="ARBA00078275"/>
    </source>
</evidence>
<dbReference type="InterPro" id="IPR020892">
    <property type="entry name" value="Cyclophilin-type_PPIase_CS"/>
</dbReference>
<dbReference type="GO" id="GO:0000209">
    <property type="term" value="P:protein polyubiquitination"/>
    <property type="evidence" value="ECO:0007669"/>
    <property type="project" value="TreeGrafter"/>
</dbReference>
<keyword evidence="13 21" id="KW-0175">Coiled coil</keyword>
<comment type="pathway">
    <text evidence="3">Protein modification; protein ubiquitination.</text>
</comment>
<keyword evidence="11" id="KW-0832">Ubl conjugation</keyword>
<evidence type="ECO:0000256" key="20">
    <source>
        <dbReference type="ARBA" id="ARBA00079124"/>
    </source>
</evidence>
<comment type="catalytic activity">
    <reaction evidence="1">
        <text>S-ubiquitinyl-[E2 ubiquitin-conjugating enzyme]-L-cysteine + [acceptor protein]-L-lysine = [E2 ubiquitin-conjugating enzyme]-L-cysteine + N(6)-ubiquitinyl-[acceptor protein]-L-lysine.</text>
        <dbReference type="EC" id="2.3.2.27"/>
    </reaction>
</comment>
<reference evidence="23" key="2">
    <citation type="submission" date="2022-10" db="EMBL/GenBank/DDBJ databases">
        <authorList>
            <consortium name="ENA_rothamsted_submissions"/>
            <consortium name="culmorum"/>
            <person name="King R."/>
        </authorList>
    </citation>
    <scope>NUCLEOTIDE SEQUENCE</scope>
</reference>
<dbReference type="Gene3D" id="3.30.40.10">
    <property type="entry name" value="Zinc/RING finger domain, C3HC4 (zinc finger)"/>
    <property type="match status" value="1"/>
</dbReference>
<keyword evidence="9" id="KW-0747">Spliceosome</keyword>
<proteinExistence type="inferred from homology"/>
<dbReference type="GO" id="GO:0006397">
    <property type="term" value="P:mRNA processing"/>
    <property type="evidence" value="ECO:0007669"/>
    <property type="project" value="UniProtKB-KW"/>
</dbReference>
<dbReference type="EMBL" id="OU896708">
    <property type="protein sequence ID" value="CAH1156221.1"/>
    <property type="molecule type" value="Genomic_DNA"/>
</dbReference>
<evidence type="ECO:0000256" key="18">
    <source>
        <dbReference type="ARBA" id="ARBA00073734"/>
    </source>
</evidence>
<dbReference type="PANTHER" id="PTHR45625">
    <property type="entry name" value="PEPTIDYL-PROLYL CIS-TRANS ISOMERASE-RELATED"/>
    <property type="match status" value="1"/>
</dbReference>
<evidence type="ECO:0000256" key="1">
    <source>
        <dbReference type="ARBA" id="ARBA00000900"/>
    </source>
</evidence>
<name>A0A9P0GUT1_PHACE</name>
<dbReference type="AlphaFoldDB" id="A0A9P0GUT1"/>
<dbReference type="PROSITE" id="PS50072">
    <property type="entry name" value="CSA_PPIASE_2"/>
    <property type="match status" value="1"/>
</dbReference>
<evidence type="ECO:0000313" key="24">
    <source>
        <dbReference type="Proteomes" id="UP001153737"/>
    </source>
</evidence>
<dbReference type="InterPro" id="IPR002130">
    <property type="entry name" value="Cyclophilin-type_PPIase_dom"/>
</dbReference>
<evidence type="ECO:0000256" key="15">
    <source>
        <dbReference type="ARBA" id="ARBA00023242"/>
    </source>
</evidence>
<evidence type="ECO:0000256" key="10">
    <source>
        <dbReference type="ARBA" id="ARBA00022786"/>
    </source>
</evidence>
<keyword evidence="10" id="KW-0833">Ubl conjugation pathway</keyword>
<dbReference type="GO" id="GO:0003755">
    <property type="term" value="F:peptidyl-prolyl cis-trans isomerase activity"/>
    <property type="evidence" value="ECO:0007669"/>
    <property type="project" value="InterPro"/>
</dbReference>
<dbReference type="PANTHER" id="PTHR45625:SF1">
    <property type="entry name" value="RING-TYPE E3 UBIQUITIN-PROTEIN LIGASE PPIL2"/>
    <property type="match status" value="1"/>
</dbReference>
<evidence type="ECO:0000256" key="7">
    <source>
        <dbReference type="ARBA" id="ARBA00022664"/>
    </source>
</evidence>
<evidence type="ECO:0000256" key="13">
    <source>
        <dbReference type="ARBA" id="ARBA00023054"/>
    </source>
</evidence>
<dbReference type="Proteomes" id="UP001153737">
    <property type="component" value="Chromosome 2"/>
</dbReference>
<reference evidence="23" key="1">
    <citation type="submission" date="2022-01" db="EMBL/GenBank/DDBJ databases">
        <authorList>
            <person name="King R."/>
        </authorList>
    </citation>
    <scope>NUCLEOTIDE SEQUENCE</scope>
</reference>
<evidence type="ECO:0000256" key="6">
    <source>
        <dbReference type="ARBA" id="ARBA00022499"/>
    </source>
</evidence>
<dbReference type="FunFam" id="2.40.100.10:FF:000018">
    <property type="entry name" value="Peptidyl-prolyl cis-trans isomerase-like 2"/>
    <property type="match status" value="1"/>
</dbReference>
<feature type="domain" description="PPIase cyclophilin-type" evidence="22">
    <location>
        <begin position="287"/>
        <end position="433"/>
    </location>
</feature>
<dbReference type="GO" id="GO:0006457">
    <property type="term" value="P:protein folding"/>
    <property type="evidence" value="ECO:0007669"/>
    <property type="project" value="InterPro"/>
</dbReference>
<keyword evidence="24" id="KW-1185">Reference proteome</keyword>
<evidence type="ECO:0000256" key="12">
    <source>
        <dbReference type="ARBA" id="ARBA00022990"/>
    </source>
</evidence>
<comment type="similarity">
    <text evidence="4">Belongs to the cyclophilin-type PPIase family. PPIL2 subfamily.</text>
</comment>
<evidence type="ECO:0000256" key="14">
    <source>
        <dbReference type="ARBA" id="ARBA00023187"/>
    </source>
</evidence>
<dbReference type="PROSITE" id="PS00170">
    <property type="entry name" value="CSA_PPIASE_1"/>
    <property type="match status" value="1"/>
</dbReference>
<keyword evidence="15" id="KW-0539">Nucleus</keyword>
<evidence type="ECO:0000259" key="22">
    <source>
        <dbReference type="PROSITE" id="PS50072"/>
    </source>
</evidence>
<evidence type="ECO:0000256" key="3">
    <source>
        <dbReference type="ARBA" id="ARBA00004906"/>
    </source>
</evidence>
<dbReference type="InterPro" id="IPR029000">
    <property type="entry name" value="Cyclophilin-like_dom_sf"/>
</dbReference>
<dbReference type="SUPFAM" id="SSF50891">
    <property type="entry name" value="Cyclophilin-like"/>
    <property type="match status" value="1"/>
</dbReference>
<dbReference type="SUPFAM" id="SSF57850">
    <property type="entry name" value="RING/U-box"/>
    <property type="match status" value="1"/>
</dbReference>
<protein>
    <recommendedName>
        <fullName evidence="18">RING-type E3 ubiquitin-protein ligase PPIL2</fullName>
        <ecNumber evidence="5">2.3.2.27</ecNumber>
    </recommendedName>
    <alternativeName>
        <fullName evidence="20">CYC4</fullName>
    </alternativeName>
    <alternativeName>
        <fullName evidence="19">Probable inactive peptidyl-prolyl cis-trans isomerase-like 2</fullName>
    </alternativeName>
</protein>
<feature type="coiled-coil region" evidence="21">
    <location>
        <begin position="438"/>
        <end position="470"/>
    </location>
</feature>
<keyword evidence="14" id="KW-0508">mRNA splicing</keyword>
<keyword evidence="7" id="KW-0507">mRNA processing</keyword>
<dbReference type="GO" id="GO:0061630">
    <property type="term" value="F:ubiquitin protein ligase activity"/>
    <property type="evidence" value="ECO:0007669"/>
    <property type="project" value="UniProtKB-EC"/>
</dbReference>
<evidence type="ECO:0000256" key="11">
    <source>
        <dbReference type="ARBA" id="ARBA00022843"/>
    </source>
</evidence>
<evidence type="ECO:0000256" key="4">
    <source>
        <dbReference type="ARBA" id="ARBA00007930"/>
    </source>
</evidence>
<accession>A0A9P0GUT1</accession>
<evidence type="ECO:0000256" key="8">
    <source>
        <dbReference type="ARBA" id="ARBA00022679"/>
    </source>
</evidence>
<dbReference type="CDD" id="cd16663">
    <property type="entry name" value="RING-Ubox_PPIL2"/>
    <property type="match status" value="1"/>
</dbReference>
<keyword evidence="8" id="KW-0808">Transferase</keyword>
<keyword evidence="12" id="KW-0007">Acetylation</keyword>
<keyword evidence="6" id="KW-1017">Isopeptide bond</keyword>
<evidence type="ECO:0000256" key="21">
    <source>
        <dbReference type="SAM" id="Coils"/>
    </source>
</evidence>
<evidence type="ECO:0000256" key="9">
    <source>
        <dbReference type="ARBA" id="ARBA00022728"/>
    </source>
</evidence>
<dbReference type="FunFam" id="3.30.40.10:FF:000079">
    <property type="entry name" value="Peptidyl-prolyl cis-trans isomerase 2"/>
    <property type="match status" value="1"/>
</dbReference>
<evidence type="ECO:0000256" key="17">
    <source>
        <dbReference type="ARBA" id="ARBA00061807"/>
    </source>
</evidence>
<comment type="subcellular location">
    <subcellularLocation>
        <location evidence="2">Nucleus</location>
    </subcellularLocation>
</comment>
<comment type="function">
    <text evidence="16">Has a ubiquitin-protein ligase activity acting as an E3 ubiquitin protein ligase or as an ubiquitin-ubiquitin ligase promoting elongation of ubiquitin chains on substrates. By mediating 'Lys-48'-linked polyubiquitination of proteins could target them for proteasomal degradation. May also function as a chaperone, playing a role in transport to the cell membrane of BSG/Basigin for instance. Probable inactive PPIase with no peptidyl-prolyl cis-trans isomerase activity. As a component of the minor spliceosome, involved in the splicing of U12-type introns in pre-mRNAs.</text>
</comment>
<evidence type="ECO:0000256" key="16">
    <source>
        <dbReference type="ARBA" id="ARBA00059251"/>
    </source>
</evidence>
<dbReference type="GO" id="GO:0071013">
    <property type="term" value="C:catalytic step 2 spliceosome"/>
    <property type="evidence" value="ECO:0007669"/>
    <property type="project" value="TreeGrafter"/>
</dbReference>
<dbReference type="Pfam" id="PF00160">
    <property type="entry name" value="Pro_isomerase"/>
    <property type="match status" value="1"/>
</dbReference>
<dbReference type="CDD" id="cd01923">
    <property type="entry name" value="cyclophilin_RING"/>
    <property type="match status" value="1"/>
</dbReference>
<dbReference type="Gene3D" id="2.40.100.10">
    <property type="entry name" value="Cyclophilin-like"/>
    <property type="match status" value="1"/>
</dbReference>
<comment type="subunit">
    <text evidence="17">Component of the minor spliceosome, which splices U12-type introns. Within this complex, interacts with PRPF8/PRP8, EFTUD2/SNU114 and PLRG1. Interacts with isoform 2 of BSG. Interacts (via the PPIase cyclophilin-type domain) with CRNKL1; they may form a trimeric complex with HSP90.</text>
</comment>
<dbReference type="PRINTS" id="PR00153">
    <property type="entry name" value="CSAPPISMRASE"/>
</dbReference>
<evidence type="ECO:0000256" key="5">
    <source>
        <dbReference type="ARBA" id="ARBA00012483"/>
    </source>
</evidence>
<dbReference type="EC" id="2.3.2.27" evidence="5"/>
<gene>
    <name evidence="23" type="ORF">PHAECO_LOCUS6571</name>
</gene>
<evidence type="ECO:0000313" key="23">
    <source>
        <dbReference type="EMBL" id="CAH1156221.1"/>
    </source>
</evidence>
<dbReference type="OrthoDB" id="30774at2759"/>
<dbReference type="InterPro" id="IPR013083">
    <property type="entry name" value="Znf_RING/FYVE/PHD"/>
</dbReference>
<organism evidence="23 24">
    <name type="scientific">Phaedon cochleariae</name>
    <name type="common">Mustard beetle</name>
    <dbReference type="NCBI Taxonomy" id="80249"/>
    <lineage>
        <taxon>Eukaryota</taxon>
        <taxon>Metazoa</taxon>
        <taxon>Ecdysozoa</taxon>
        <taxon>Arthropoda</taxon>
        <taxon>Hexapoda</taxon>
        <taxon>Insecta</taxon>
        <taxon>Pterygota</taxon>
        <taxon>Neoptera</taxon>
        <taxon>Endopterygota</taxon>
        <taxon>Coleoptera</taxon>
        <taxon>Polyphaga</taxon>
        <taxon>Cucujiformia</taxon>
        <taxon>Chrysomeloidea</taxon>
        <taxon>Chrysomelidae</taxon>
        <taxon>Chrysomelinae</taxon>
        <taxon>Chrysomelini</taxon>
        <taxon>Phaedon</taxon>
    </lineage>
</organism>
<dbReference type="GO" id="GO:0008380">
    <property type="term" value="P:RNA splicing"/>
    <property type="evidence" value="ECO:0007669"/>
    <property type="project" value="UniProtKB-KW"/>
</dbReference>
<evidence type="ECO:0000256" key="2">
    <source>
        <dbReference type="ARBA" id="ARBA00004123"/>
    </source>
</evidence>
<sequence>MGKRQHQKDKMYLTYTEWTTLYGGKKVGQTSKEEENFKRLPFDHCCLSLQPFEVPYSDLDGNIFDLEALIPFMKKFKINPVTGKPLDFRTLFQLNFRRNTEGDFECPVLFKPLTKSSHIAAIATTGNVYLMEAIEQLNIKTRNWKDLISDEPFDRKDIIVLQDPNNLSKFSISKFHHIKNNLRIETEEEIADKSNPQARLKSVNPETKYTLEELNRDYKPPTIEINKKETTEKADKFNAAHYSTGAVAASFTSTAMVPKLVHEAAIVHEDEVRYQRVKKKGYVRLVTNLGMLNLELYCELVPKACENFIKHCENGYYNGTKFHRSIRNFMIQGGDPTNTGNGGKSIWGKPFEDEFRLNLSHTGRGVLSMANSGKHTNGSQFFITYRSCKHLNNKHTIFGKVVGGMETLSEMEKIEVDNKDRPIEDIVILKTQIFVNPFDEADEQLAKERQEELEKQKEQEIEKVRKVNSKKELKVFRNGVGKYLDINATKSVELPTDLEQSSKKKQKTFNSFNFNNW</sequence>
<dbReference type="InterPro" id="IPR026951">
    <property type="entry name" value="PPIL2_U-box_dom"/>
</dbReference>